<dbReference type="Proteomes" id="UP000533533">
    <property type="component" value="Unassembled WGS sequence"/>
</dbReference>
<evidence type="ECO:0000313" key="2">
    <source>
        <dbReference type="Proteomes" id="UP000533533"/>
    </source>
</evidence>
<proteinExistence type="predicted"/>
<accession>A0ABR6FLX4</accession>
<name>A0ABR6FLX4_9BURK</name>
<organism evidence="1 2">
    <name type="scientific">Paraburkholderia silvatlantica</name>
    <dbReference type="NCBI Taxonomy" id="321895"/>
    <lineage>
        <taxon>Bacteria</taxon>
        <taxon>Pseudomonadati</taxon>
        <taxon>Pseudomonadota</taxon>
        <taxon>Betaproteobacteria</taxon>
        <taxon>Burkholderiales</taxon>
        <taxon>Burkholderiaceae</taxon>
        <taxon>Paraburkholderia</taxon>
    </lineage>
</organism>
<evidence type="ECO:0000313" key="1">
    <source>
        <dbReference type="EMBL" id="MBB2928361.1"/>
    </source>
</evidence>
<evidence type="ECO:0008006" key="3">
    <source>
        <dbReference type="Google" id="ProtNLM"/>
    </source>
</evidence>
<keyword evidence="2" id="KW-1185">Reference proteome</keyword>
<protein>
    <recommendedName>
        <fullName evidence="3">Outer membrane lipoprotein</fullName>
    </recommendedName>
</protein>
<comment type="caution">
    <text evidence="1">The sequence shown here is derived from an EMBL/GenBank/DDBJ whole genome shotgun (WGS) entry which is preliminary data.</text>
</comment>
<sequence>MKKSGAALIFCLLAGCATYDLDLMPRGAGPMAHGTAKQFDKSVTINLEGETYTGRYAFVQGGSFTFGNAFAGGQTATGSAYSVSASGNGNILAHAADGHNLRCIFTASGWTQSGTGICLTDNNQQYDLQISR</sequence>
<dbReference type="EMBL" id="JACHVZ010000007">
    <property type="protein sequence ID" value="MBB2928361.1"/>
    <property type="molecule type" value="Genomic_DNA"/>
</dbReference>
<dbReference type="RefSeq" id="WP_243413129.1">
    <property type="nucleotide sequence ID" value="NZ_JACHVZ010000007.1"/>
</dbReference>
<dbReference type="PROSITE" id="PS51257">
    <property type="entry name" value="PROKAR_LIPOPROTEIN"/>
    <property type="match status" value="1"/>
</dbReference>
<gene>
    <name evidence="1" type="ORF">FHX59_002783</name>
</gene>
<reference evidence="1 2" key="1">
    <citation type="submission" date="2020-08" db="EMBL/GenBank/DDBJ databases">
        <title>Genomic Encyclopedia of Type Strains, Phase IV (KMG-V): Genome sequencing to study the core and pangenomes of soil and plant-associated prokaryotes.</title>
        <authorList>
            <person name="Whitman W."/>
        </authorList>
    </citation>
    <scope>NUCLEOTIDE SEQUENCE [LARGE SCALE GENOMIC DNA]</scope>
    <source>
        <strain evidence="1 2">SRMrh-85</strain>
    </source>
</reference>